<feature type="binding site" evidence="8">
    <location>
        <position position="195"/>
    </location>
    <ligand>
        <name>Ca(2+)</name>
        <dbReference type="ChEBI" id="CHEBI:29108"/>
        <label>3</label>
    </ligand>
</feature>
<dbReference type="SUPFAM" id="SSF55486">
    <property type="entry name" value="Metalloproteases ('zincins'), catalytic domain"/>
    <property type="match status" value="1"/>
</dbReference>
<keyword evidence="6 8" id="KW-0862">Zinc</keyword>
<dbReference type="GO" id="GO:0008270">
    <property type="term" value="F:zinc ion binding"/>
    <property type="evidence" value="ECO:0007669"/>
    <property type="project" value="InterPro"/>
</dbReference>
<dbReference type="AlphaFoldDB" id="A0A914Q6W8"/>
<evidence type="ECO:0000256" key="3">
    <source>
        <dbReference type="ARBA" id="ARBA00022723"/>
    </source>
</evidence>
<comment type="cofactor">
    <cofactor evidence="8">
        <name>Ca(2+)</name>
        <dbReference type="ChEBI" id="CHEBI:29108"/>
    </cofactor>
    <text evidence="8">Can bind about 5 Ca(2+) ions per subunit.</text>
</comment>
<dbReference type="GO" id="GO:0004222">
    <property type="term" value="F:metalloendopeptidase activity"/>
    <property type="evidence" value="ECO:0007669"/>
    <property type="project" value="InterPro"/>
</dbReference>
<proteinExistence type="inferred from homology"/>
<evidence type="ECO:0000256" key="8">
    <source>
        <dbReference type="PIRSR" id="PIRSR621190-2"/>
    </source>
</evidence>
<feature type="binding site" evidence="8">
    <location>
        <position position="177"/>
    </location>
    <ligand>
        <name>Ca(2+)</name>
        <dbReference type="ChEBI" id="CHEBI:29108"/>
        <label>2</label>
    </ligand>
</feature>
<dbReference type="PANTHER" id="PTHR10201">
    <property type="entry name" value="MATRIX METALLOPROTEINASE"/>
    <property type="match status" value="1"/>
</dbReference>
<dbReference type="WBParaSite" id="PDA_v2.g24758.t1">
    <property type="protein sequence ID" value="PDA_v2.g24758.t1"/>
    <property type="gene ID" value="PDA_v2.g24758"/>
</dbReference>
<keyword evidence="3 8" id="KW-0479">Metal-binding</keyword>
<evidence type="ECO:0000259" key="10">
    <source>
        <dbReference type="Pfam" id="PF00413"/>
    </source>
</evidence>
<evidence type="ECO:0000256" key="7">
    <source>
        <dbReference type="ARBA" id="ARBA00023049"/>
    </source>
</evidence>
<sequence>MSKFHNVIYLFALVVAITSIVESRSSKFTRGGSSARITTKTVIRTTTPRPVPTIKVTTPRLLPPIKFTTKRPILWLTTRRTTKSRPPIVPVIVVVNPAPAPAPIVTTPKTKINSTITNPFLKKHNITYSFAGIEKYYNNSEGLNLDVKTEMKKAFETWSKVIPLNFAENNAKNISADVKIIFGSNNLNNSESFNGTYSLTWKYNRILFNTDYKWKNYTICEKYNSKMPDLYFHGLKSIGYLIGLENSNNTQSIMNKQKLPSDSNGNYVLPILPEEDIKAAQKIYGSKNL</sequence>
<dbReference type="GO" id="GO:0006508">
    <property type="term" value="P:proteolysis"/>
    <property type="evidence" value="ECO:0007669"/>
    <property type="project" value="UniProtKB-KW"/>
</dbReference>
<evidence type="ECO:0000256" key="9">
    <source>
        <dbReference type="SAM" id="SignalP"/>
    </source>
</evidence>
<keyword evidence="2" id="KW-0645">Protease</keyword>
<evidence type="ECO:0000256" key="6">
    <source>
        <dbReference type="ARBA" id="ARBA00022833"/>
    </source>
</evidence>
<dbReference type="GO" id="GO:0030574">
    <property type="term" value="P:collagen catabolic process"/>
    <property type="evidence" value="ECO:0007669"/>
    <property type="project" value="TreeGrafter"/>
</dbReference>
<protein>
    <submittedName>
        <fullName evidence="12">Peptidase M10 metallopeptidase domain-containing protein</fullName>
    </submittedName>
</protein>
<evidence type="ECO:0000256" key="5">
    <source>
        <dbReference type="ARBA" id="ARBA00022801"/>
    </source>
</evidence>
<dbReference type="GO" id="GO:0031012">
    <property type="term" value="C:extracellular matrix"/>
    <property type="evidence" value="ECO:0007669"/>
    <property type="project" value="InterPro"/>
</dbReference>
<dbReference type="Pfam" id="PF00413">
    <property type="entry name" value="Peptidase_M10"/>
    <property type="match status" value="1"/>
</dbReference>
<dbReference type="InterPro" id="IPR021190">
    <property type="entry name" value="Pept_M10A"/>
</dbReference>
<evidence type="ECO:0000256" key="4">
    <source>
        <dbReference type="ARBA" id="ARBA00022729"/>
    </source>
</evidence>
<feature type="chain" id="PRO_5038082001" evidence="9">
    <location>
        <begin position="24"/>
        <end position="289"/>
    </location>
</feature>
<keyword evidence="11" id="KW-1185">Reference proteome</keyword>
<dbReference type="Gene3D" id="3.40.390.10">
    <property type="entry name" value="Collagenase (Catalytic Domain)"/>
    <property type="match status" value="1"/>
</dbReference>
<dbReference type="Proteomes" id="UP000887578">
    <property type="component" value="Unplaced"/>
</dbReference>
<name>A0A914Q6W8_9BILA</name>
<feature type="signal peptide" evidence="9">
    <location>
        <begin position="1"/>
        <end position="23"/>
    </location>
</feature>
<dbReference type="InterPro" id="IPR024079">
    <property type="entry name" value="MetalloPept_cat_dom_sf"/>
</dbReference>
<feature type="binding site" evidence="8">
    <location>
        <position position="254"/>
    </location>
    <ligand>
        <name>Zn(2+)</name>
        <dbReference type="ChEBI" id="CHEBI:29105"/>
        <label>2</label>
        <note>catalytic</note>
    </ligand>
</feature>
<dbReference type="PRINTS" id="PR00138">
    <property type="entry name" value="MATRIXIN"/>
</dbReference>
<reference evidence="12" key="1">
    <citation type="submission" date="2022-11" db="UniProtKB">
        <authorList>
            <consortium name="WormBaseParasite"/>
        </authorList>
    </citation>
    <scope>IDENTIFICATION</scope>
</reference>
<evidence type="ECO:0000313" key="11">
    <source>
        <dbReference type="Proteomes" id="UP000887578"/>
    </source>
</evidence>
<keyword evidence="7" id="KW-0482">Metalloprotease</keyword>
<organism evidence="11 12">
    <name type="scientific">Panagrolaimus davidi</name>
    <dbReference type="NCBI Taxonomy" id="227884"/>
    <lineage>
        <taxon>Eukaryota</taxon>
        <taxon>Metazoa</taxon>
        <taxon>Ecdysozoa</taxon>
        <taxon>Nematoda</taxon>
        <taxon>Chromadorea</taxon>
        <taxon>Rhabditida</taxon>
        <taxon>Tylenchina</taxon>
        <taxon>Panagrolaimomorpha</taxon>
        <taxon>Panagrolaimoidea</taxon>
        <taxon>Panagrolaimidae</taxon>
        <taxon>Panagrolaimus</taxon>
    </lineage>
</organism>
<dbReference type="InterPro" id="IPR001818">
    <property type="entry name" value="Pept_M10_metallopeptidase"/>
</dbReference>
<evidence type="ECO:0000256" key="1">
    <source>
        <dbReference type="ARBA" id="ARBA00010370"/>
    </source>
</evidence>
<feature type="domain" description="Peptidase M10 metallopeptidase" evidence="10">
    <location>
        <begin position="122"/>
        <end position="285"/>
    </location>
</feature>
<accession>A0A914Q6W8</accession>
<keyword evidence="5" id="KW-0378">Hydrolase</keyword>
<feature type="binding site" evidence="8">
    <location>
        <position position="211"/>
    </location>
    <ligand>
        <name>Ca(2+)</name>
        <dbReference type="ChEBI" id="CHEBI:29108"/>
        <label>2</label>
    </ligand>
</feature>
<dbReference type="GO" id="GO:0030198">
    <property type="term" value="P:extracellular matrix organization"/>
    <property type="evidence" value="ECO:0007669"/>
    <property type="project" value="TreeGrafter"/>
</dbReference>
<keyword evidence="8" id="KW-0106">Calcium</keyword>
<evidence type="ECO:0000313" key="12">
    <source>
        <dbReference type="WBParaSite" id="PDA_v2.g24758.t1"/>
    </source>
</evidence>
<keyword evidence="4 9" id="KW-0732">Signal</keyword>
<comment type="cofactor">
    <cofactor evidence="8">
        <name>Zn(2+)</name>
        <dbReference type="ChEBI" id="CHEBI:29105"/>
    </cofactor>
    <text evidence="8">Binds 2 Zn(2+) ions per subunit.</text>
</comment>
<evidence type="ECO:0000256" key="2">
    <source>
        <dbReference type="ARBA" id="ARBA00022670"/>
    </source>
</evidence>
<comment type="similarity">
    <text evidence="1">Belongs to the peptidase M10A family.</text>
</comment>
<dbReference type="PANTHER" id="PTHR10201:SF291">
    <property type="entry name" value="MATRIX METALLOPROTEINASE 1, ISOFORM C-RELATED"/>
    <property type="match status" value="1"/>
</dbReference>